<evidence type="ECO:0000256" key="6">
    <source>
        <dbReference type="SAM" id="Phobius"/>
    </source>
</evidence>
<dbReference type="AlphaFoldDB" id="A0A1W1VZE5"/>
<gene>
    <name evidence="7" type="ORF">SAMN00808754_2531</name>
</gene>
<keyword evidence="2" id="KW-1003">Cell membrane</keyword>
<name>A0A1W1VZE5_9FIRM</name>
<evidence type="ECO:0000256" key="4">
    <source>
        <dbReference type="ARBA" id="ARBA00022989"/>
    </source>
</evidence>
<keyword evidence="8" id="KW-1185">Reference proteome</keyword>
<feature type="transmembrane region" description="Helical" evidence="6">
    <location>
        <begin position="186"/>
        <end position="204"/>
    </location>
</feature>
<keyword evidence="7" id="KW-0813">Transport</keyword>
<dbReference type="STRING" id="698762.SAMN00808754_2531"/>
<accession>A0A1W1VZE5</accession>
<feature type="transmembrane region" description="Helical" evidence="6">
    <location>
        <begin position="146"/>
        <end position="166"/>
    </location>
</feature>
<keyword evidence="5 6" id="KW-0472">Membrane</keyword>
<dbReference type="EMBL" id="LT838272">
    <property type="protein sequence ID" value="SMB98752.1"/>
    <property type="molecule type" value="Genomic_DNA"/>
</dbReference>
<dbReference type="Pfam" id="PF02653">
    <property type="entry name" value="BPD_transp_2"/>
    <property type="match status" value="1"/>
</dbReference>
<feature type="transmembrane region" description="Helical" evidence="6">
    <location>
        <begin position="89"/>
        <end position="107"/>
    </location>
</feature>
<dbReference type="PANTHER" id="PTHR47089">
    <property type="entry name" value="ABC TRANSPORTER, PERMEASE PROTEIN"/>
    <property type="match status" value="1"/>
</dbReference>
<dbReference type="RefSeq" id="WP_084666144.1">
    <property type="nucleotide sequence ID" value="NZ_LT838272.1"/>
</dbReference>
<dbReference type="CDD" id="cd06580">
    <property type="entry name" value="TM_PBP1_transp_TpRbsC_like"/>
    <property type="match status" value="1"/>
</dbReference>
<feature type="transmembrane region" description="Helical" evidence="6">
    <location>
        <begin position="341"/>
        <end position="359"/>
    </location>
</feature>
<feature type="transmembrane region" description="Helical" evidence="6">
    <location>
        <begin position="211"/>
        <end position="230"/>
    </location>
</feature>
<dbReference type="GO" id="GO:0005886">
    <property type="term" value="C:plasma membrane"/>
    <property type="evidence" value="ECO:0007669"/>
    <property type="project" value="UniProtKB-SubCell"/>
</dbReference>
<comment type="subcellular location">
    <subcellularLocation>
        <location evidence="1">Cell membrane</location>
        <topology evidence="1">Multi-pass membrane protein</topology>
    </subcellularLocation>
</comment>
<evidence type="ECO:0000313" key="8">
    <source>
        <dbReference type="Proteomes" id="UP000192569"/>
    </source>
</evidence>
<dbReference type="InterPro" id="IPR001851">
    <property type="entry name" value="ABC_transp_permease"/>
</dbReference>
<reference evidence="7 8" key="1">
    <citation type="submission" date="2017-04" db="EMBL/GenBank/DDBJ databases">
        <authorList>
            <person name="Afonso C.L."/>
            <person name="Miller P.J."/>
            <person name="Scott M.A."/>
            <person name="Spackman E."/>
            <person name="Goraichik I."/>
            <person name="Dimitrov K.M."/>
            <person name="Suarez D.L."/>
            <person name="Swayne D.E."/>
        </authorList>
    </citation>
    <scope>NUCLEOTIDE SEQUENCE [LARGE SCALE GENOMIC DNA]</scope>
    <source>
        <strain evidence="7 8">ToBE</strain>
    </source>
</reference>
<evidence type="ECO:0000256" key="1">
    <source>
        <dbReference type="ARBA" id="ARBA00004651"/>
    </source>
</evidence>
<dbReference type="PANTHER" id="PTHR47089:SF1">
    <property type="entry name" value="GUANOSINE ABC TRANSPORTER PERMEASE PROTEIN NUPP"/>
    <property type="match status" value="1"/>
</dbReference>
<evidence type="ECO:0000313" key="7">
    <source>
        <dbReference type="EMBL" id="SMB98752.1"/>
    </source>
</evidence>
<proteinExistence type="predicted"/>
<feature type="transmembrane region" description="Helical" evidence="6">
    <location>
        <begin position="263"/>
        <end position="286"/>
    </location>
</feature>
<organism evidence="7 8">
    <name type="scientific">Thermanaeromonas toyohensis ToBE</name>
    <dbReference type="NCBI Taxonomy" id="698762"/>
    <lineage>
        <taxon>Bacteria</taxon>
        <taxon>Bacillati</taxon>
        <taxon>Bacillota</taxon>
        <taxon>Clostridia</taxon>
        <taxon>Neomoorellales</taxon>
        <taxon>Neomoorellaceae</taxon>
        <taxon>Thermanaeromonas</taxon>
    </lineage>
</organism>
<evidence type="ECO:0000256" key="2">
    <source>
        <dbReference type="ARBA" id="ARBA00022475"/>
    </source>
</evidence>
<feature type="transmembrane region" description="Helical" evidence="6">
    <location>
        <begin position="55"/>
        <end position="77"/>
    </location>
</feature>
<evidence type="ECO:0000256" key="5">
    <source>
        <dbReference type="ARBA" id="ARBA00023136"/>
    </source>
</evidence>
<protein>
    <submittedName>
        <fullName evidence="7">Simple sugar transport system permease protein</fullName>
    </submittedName>
</protein>
<feature type="transmembrane region" description="Helical" evidence="6">
    <location>
        <begin position="298"/>
        <end position="321"/>
    </location>
</feature>
<dbReference type="GO" id="GO:0022857">
    <property type="term" value="F:transmembrane transporter activity"/>
    <property type="evidence" value="ECO:0007669"/>
    <property type="project" value="InterPro"/>
</dbReference>
<keyword evidence="4 6" id="KW-1133">Transmembrane helix</keyword>
<feature type="transmembrane region" description="Helical" evidence="6">
    <location>
        <begin position="113"/>
        <end position="134"/>
    </location>
</feature>
<dbReference type="Proteomes" id="UP000192569">
    <property type="component" value="Chromosome I"/>
</dbReference>
<feature type="transmembrane region" description="Helical" evidence="6">
    <location>
        <begin position="9"/>
        <end position="35"/>
    </location>
</feature>
<sequence>MKLKKAKYLFFHLTAPLLAILVATFIGALVILLIKKDPLKVYSTMFTFGFSRLDSIAIILFGATPLIFSGLAVAVGFKAGLFNIGVEGQYLIGAFLAALAGFSIKGLPFELHLPLVILMASLGGMLWTILPIYLKVKRQVHEVISTIMLNYISLALIHYFIADIFLDKQPGLAPGVGSSLVRMPKLAPTALMPKMHSFLALFGIDLPKHVYLNWFFPLALLTALGVYFLIWRTPFGYELRAVGLNPAAAEAAGINPTSIYVKAFLLSGAIAGLTGLSDLLSYFGYLDLDFPKGYGFTGIAVALMGKNHPLGIILAAILFAFLNRGAEGVQAFEGVPMDTVIILQGIMILSIVVVSEVLGRYIRRMEKKEAA</sequence>
<keyword evidence="3 6" id="KW-0812">Transmembrane</keyword>
<evidence type="ECO:0000256" key="3">
    <source>
        <dbReference type="ARBA" id="ARBA00022692"/>
    </source>
</evidence>
<dbReference type="OrthoDB" id="45037at2"/>
<keyword evidence="7" id="KW-0762">Sugar transport</keyword>